<dbReference type="Pfam" id="PF00004">
    <property type="entry name" value="AAA"/>
    <property type="match status" value="2"/>
</dbReference>
<dbReference type="EMBL" id="LR031877">
    <property type="protein sequence ID" value="VDD41394.1"/>
    <property type="molecule type" value="Genomic_DNA"/>
</dbReference>
<accession>A0A3P6F2A6</accession>
<feature type="domain" description="ATPase AAA-type core" evidence="2">
    <location>
        <begin position="113"/>
        <end position="267"/>
    </location>
</feature>
<feature type="domain" description="ATPase AAA-type core" evidence="2">
    <location>
        <begin position="428"/>
        <end position="468"/>
    </location>
</feature>
<proteinExistence type="predicted"/>
<dbReference type="PANTHER" id="PTHR23077:SF9">
    <property type="entry name" value="PEROXISOMAL ATPASE PEX6"/>
    <property type="match status" value="1"/>
</dbReference>
<dbReference type="FunFam" id="3.40.50.300:FF:001716">
    <property type="entry name" value="Peroxisome biogenesis protein 6"/>
    <property type="match status" value="1"/>
</dbReference>
<dbReference type="PANTHER" id="PTHR23077">
    <property type="entry name" value="AAA-FAMILY ATPASE"/>
    <property type="match status" value="1"/>
</dbReference>
<name>A0A3P6F2A6_BRAOL</name>
<evidence type="ECO:0000313" key="3">
    <source>
        <dbReference type="EMBL" id="VDD41394.1"/>
    </source>
</evidence>
<dbReference type="SUPFAM" id="SSF52540">
    <property type="entry name" value="P-loop containing nucleoside triphosphate hydrolases"/>
    <property type="match status" value="2"/>
</dbReference>
<dbReference type="GO" id="GO:0005524">
    <property type="term" value="F:ATP binding"/>
    <property type="evidence" value="ECO:0007669"/>
    <property type="project" value="InterPro"/>
</dbReference>
<dbReference type="GO" id="GO:0005829">
    <property type="term" value="C:cytosol"/>
    <property type="evidence" value="ECO:0007669"/>
    <property type="project" value="TreeGrafter"/>
</dbReference>
<evidence type="ECO:0000256" key="1">
    <source>
        <dbReference type="SAM" id="MobiDB-lite"/>
    </source>
</evidence>
<gene>
    <name evidence="3" type="ORF">BOLC5T28941H</name>
</gene>
<reference evidence="3" key="1">
    <citation type="submission" date="2018-11" db="EMBL/GenBank/DDBJ databases">
        <authorList>
            <consortium name="Genoscope - CEA"/>
            <person name="William W."/>
        </authorList>
    </citation>
    <scope>NUCLEOTIDE SEQUENCE</scope>
</reference>
<dbReference type="GO" id="GO:0016558">
    <property type="term" value="P:protein import into peroxisome matrix"/>
    <property type="evidence" value="ECO:0007669"/>
    <property type="project" value="TreeGrafter"/>
</dbReference>
<feature type="compositionally biased region" description="Polar residues" evidence="1">
    <location>
        <begin position="349"/>
        <end position="360"/>
    </location>
</feature>
<dbReference type="InterPro" id="IPR027417">
    <property type="entry name" value="P-loop_NTPase"/>
</dbReference>
<dbReference type="Gene3D" id="1.10.8.60">
    <property type="match status" value="1"/>
</dbReference>
<protein>
    <recommendedName>
        <fullName evidence="2">ATPase AAA-type core domain-containing protein</fullName>
    </recommendedName>
</protein>
<dbReference type="GO" id="GO:0005778">
    <property type="term" value="C:peroxisomal membrane"/>
    <property type="evidence" value="ECO:0007669"/>
    <property type="project" value="TreeGrafter"/>
</dbReference>
<dbReference type="Gene3D" id="3.40.50.300">
    <property type="entry name" value="P-loop containing nucleotide triphosphate hydrolases"/>
    <property type="match status" value="2"/>
</dbReference>
<dbReference type="AlphaFoldDB" id="A0A3P6F2A6"/>
<dbReference type="InterPro" id="IPR050168">
    <property type="entry name" value="AAA_ATPase_domain"/>
</dbReference>
<evidence type="ECO:0000259" key="2">
    <source>
        <dbReference type="Pfam" id="PF00004"/>
    </source>
</evidence>
<feature type="region of interest" description="Disordered" evidence="1">
    <location>
        <begin position="328"/>
        <end position="365"/>
    </location>
</feature>
<dbReference type="InterPro" id="IPR003959">
    <property type="entry name" value="ATPase_AAA_core"/>
</dbReference>
<organism evidence="3">
    <name type="scientific">Brassica oleracea</name>
    <name type="common">Wild cabbage</name>
    <dbReference type="NCBI Taxonomy" id="3712"/>
    <lineage>
        <taxon>Eukaryota</taxon>
        <taxon>Viridiplantae</taxon>
        <taxon>Streptophyta</taxon>
        <taxon>Embryophyta</taxon>
        <taxon>Tracheophyta</taxon>
        <taxon>Spermatophyta</taxon>
        <taxon>Magnoliopsida</taxon>
        <taxon>eudicotyledons</taxon>
        <taxon>Gunneridae</taxon>
        <taxon>Pentapetalae</taxon>
        <taxon>rosids</taxon>
        <taxon>malvids</taxon>
        <taxon>Brassicales</taxon>
        <taxon>Brassicaceae</taxon>
        <taxon>Brassiceae</taxon>
        <taxon>Brassica</taxon>
    </lineage>
</organism>
<dbReference type="GO" id="GO:0016887">
    <property type="term" value="F:ATP hydrolysis activity"/>
    <property type="evidence" value="ECO:0007669"/>
    <property type="project" value="InterPro"/>
</dbReference>
<sequence>MLVFPTYDLMMMTQQLLAQEEKKANFGQSLLNYRSCAQVIAMEPSNERFLRVNHYQTALVLGGTVSSGLPLDLLVSRSKVPMPLQEDAVNVLASVLSPPLCPSALSSKLRVAVLLHGLPGCGKRIVVNYVARSLGLHVVEYSCHSLLSSSERKTSTALAQTFNMARRFRPTILLLRHFDVFKNLGSQDGSQGDRVGVASEIASVIRELTEPVSNGEYNSMEEESNENSSVDEVGKFRGHQVLLIASAESTEGLSPTIRRCFSHEIRMGSLNDEQRSEMLSQSLQGVSQLLNTSSDEFVKELVGQTSGFLPRDLLALVADAGANLFNSKESETEKMNSLSGDPVGDDVDQSSQLDKSNETLTPKADFTKALDRSKKRNASALGAPKVPNVKWDDVGGLEDVKTSILDTVQLPLLHKDLFSSGLRKRSGVLLYGPPGTGKTLLAKAVATECSLNFLSVKRSRVNQHVYWRVREKCSRYIRKGEISTAVCDLL</sequence>